<evidence type="ECO:0000256" key="1">
    <source>
        <dbReference type="ARBA" id="ARBA00022490"/>
    </source>
</evidence>
<comment type="similarity">
    <text evidence="4">Belongs to the FliW family.</text>
</comment>
<evidence type="ECO:0000256" key="3">
    <source>
        <dbReference type="ARBA" id="ARBA00022845"/>
    </source>
</evidence>
<comment type="subcellular location">
    <subcellularLocation>
        <location evidence="4">Cytoplasm</location>
    </subcellularLocation>
</comment>
<proteinExistence type="inferred from homology"/>
<protein>
    <recommendedName>
        <fullName evidence="4">Flagellar assembly factor FliW</fullName>
    </recommendedName>
</protein>
<dbReference type="OrthoDB" id="9801235at2"/>
<dbReference type="EMBL" id="CP001848">
    <property type="protein sequence ID" value="ADB17040.1"/>
    <property type="molecule type" value="Genomic_DNA"/>
</dbReference>
<dbReference type="STRING" id="530564.Psta_2370"/>
<comment type="subunit">
    <text evidence="4">Interacts with translational regulator CsrA and flagellin(s).</text>
</comment>
<dbReference type="InterPro" id="IPR003775">
    <property type="entry name" value="Flagellar_assembly_factor_FliW"/>
</dbReference>
<dbReference type="Gene3D" id="2.30.290.10">
    <property type="entry name" value="BH3618-like"/>
    <property type="match status" value="1"/>
</dbReference>
<dbReference type="HOGENOM" id="CLU_112356_0_0_0"/>
<keyword evidence="6" id="KW-1185">Reference proteome</keyword>
<dbReference type="PANTHER" id="PTHR39190:SF1">
    <property type="entry name" value="FLAGELLAR ASSEMBLY FACTOR FLIW"/>
    <property type="match status" value="1"/>
</dbReference>
<dbReference type="PANTHER" id="PTHR39190">
    <property type="entry name" value="FLAGELLAR ASSEMBLY FACTOR FLIW"/>
    <property type="match status" value="1"/>
</dbReference>
<dbReference type="KEGG" id="psl:Psta_2370"/>
<gene>
    <name evidence="4" type="primary">fliW</name>
    <name evidence="5" type="ordered locus">Psta_2370</name>
</gene>
<evidence type="ECO:0000313" key="5">
    <source>
        <dbReference type="EMBL" id="ADB17040.1"/>
    </source>
</evidence>
<organism evidence="5 6">
    <name type="scientific">Pirellula staleyi (strain ATCC 27377 / DSM 6068 / ICPB 4128)</name>
    <name type="common">Pirella staleyi</name>
    <dbReference type="NCBI Taxonomy" id="530564"/>
    <lineage>
        <taxon>Bacteria</taxon>
        <taxon>Pseudomonadati</taxon>
        <taxon>Planctomycetota</taxon>
        <taxon>Planctomycetia</taxon>
        <taxon>Pirellulales</taxon>
        <taxon>Pirellulaceae</taxon>
        <taxon>Pirellula</taxon>
    </lineage>
</organism>
<dbReference type="eggNOG" id="COG1699">
    <property type="taxonomic scope" value="Bacteria"/>
</dbReference>
<keyword evidence="3 4" id="KW-0810">Translation regulation</keyword>
<sequence>MQISTTRFGLVAIDVEDIFLFPHGLIAFEDCRHWVLLADSDNDSLGWLQSVSRGEVALPVISPRRFMPGYQVRVTRGQLLPLELTQFDQAYVLGIVSKNSTELTVNLKAPLVINLDRRLGRQVITTDEQPLALELAVRQAVRRVA</sequence>
<keyword evidence="2 4" id="KW-1005">Bacterial flagellum biogenesis</keyword>
<dbReference type="Proteomes" id="UP000001887">
    <property type="component" value="Chromosome"/>
</dbReference>
<accession>D2R3T6</accession>
<dbReference type="GO" id="GO:0044780">
    <property type="term" value="P:bacterial-type flagellum assembly"/>
    <property type="evidence" value="ECO:0007669"/>
    <property type="project" value="UniProtKB-UniRule"/>
</dbReference>
<dbReference type="InterPro" id="IPR024046">
    <property type="entry name" value="Flagellar_assmbl_FliW_dom_sf"/>
</dbReference>
<keyword evidence="4" id="KW-0143">Chaperone</keyword>
<keyword evidence="1 4" id="KW-0963">Cytoplasm</keyword>
<dbReference type="GO" id="GO:0005737">
    <property type="term" value="C:cytoplasm"/>
    <property type="evidence" value="ECO:0007669"/>
    <property type="project" value="UniProtKB-SubCell"/>
</dbReference>
<dbReference type="Pfam" id="PF02623">
    <property type="entry name" value="FliW"/>
    <property type="match status" value="1"/>
</dbReference>
<name>D2R3T6_PIRSD</name>
<evidence type="ECO:0000313" key="6">
    <source>
        <dbReference type="Proteomes" id="UP000001887"/>
    </source>
</evidence>
<reference evidence="5 6" key="1">
    <citation type="journal article" date="2009" name="Stand. Genomic Sci.">
        <title>Complete genome sequence of Pirellula staleyi type strain (ATCC 27377).</title>
        <authorList>
            <person name="Clum A."/>
            <person name="Tindall B.J."/>
            <person name="Sikorski J."/>
            <person name="Ivanova N."/>
            <person name="Mavrommatis K."/>
            <person name="Lucas S."/>
            <person name="Glavina del Rio T."/>
            <person name="Nolan M."/>
            <person name="Chen F."/>
            <person name="Tice H."/>
            <person name="Pitluck S."/>
            <person name="Cheng J.F."/>
            <person name="Chertkov O."/>
            <person name="Brettin T."/>
            <person name="Han C."/>
            <person name="Detter J.C."/>
            <person name="Kuske C."/>
            <person name="Bruce D."/>
            <person name="Goodwin L."/>
            <person name="Ovchinikova G."/>
            <person name="Pati A."/>
            <person name="Mikhailova N."/>
            <person name="Chen A."/>
            <person name="Palaniappan K."/>
            <person name="Land M."/>
            <person name="Hauser L."/>
            <person name="Chang Y.J."/>
            <person name="Jeffries C.D."/>
            <person name="Chain P."/>
            <person name="Rohde M."/>
            <person name="Goker M."/>
            <person name="Bristow J."/>
            <person name="Eisen J.A."/>
            <person name="Markowitz V."/>
            <person name="Hugenholtz P."/>
            <person name="Kyrpides N.C."/>
            <person name="Klenk H.P."/>
            <person name="Lapidus A."/>
        </authorList>
    </citation>
    <scope>NUCLEOTIDE SEQUENCE [LARGE SCALE GENOMIC DNA]</scope>
    <source>
        <strain evidence="6">ATCC 27377 / DSM 6068 / ICPB 4128</strain>
    </source>
</reference>
<comment type="function">
    <text evidence="4">Acts as an anti-CsrA protein, binds CsrA and prevents it from repressing translation of its target genes, one of which is flagellin. Binds to flagellin and participates in the assembly of the flagellum.</text>
</comment>
<evidence type="ECO:0000256" key="2">
    <source>
        <dbReference type="ARBA" id="ARBA00022795"/>
    </source>
</evidence>
<evidence type="ECO:0000256" key="4">
    <source>
        <dbReference type="HAMAP-Rule" id="MF_01185"/>
    </source>
</evidence>
<dbReference type="HAMAP" id="MF_01185">
    <property type="entry name" value="FliW"/>
    <property type="match status" value="1"/>
</dbReference>
<dbReference type="AlphaFoldDB" id="D2R3T6"/>
<dbReference type="GO" id="GO:0006417">
    <property type="term" value="P:regulation of translation"/>
    <property type="evidence" value="ECO:0007669"/>
    <property type="project" value="UniProtKB-KW"/>
</dbReference>
<dbReference type="SUPFAM" id="SSF141457">
    <property type="entry name" value="BH3618-like"/>
    <property type="match status" value="1"/>
</dbReference>